<sequence length="88" mass="10498">MSRTQLDMFAEQDDLFPTEPIVYRADPDRIRRRLGRILAEARAADTMPWDRSRLELYRTIFQQMALSLPEDEAAQLRLEFDREIERLA</sequence>
<reference evidence="1 2" key="1">
    <citation type="submission" date="2024-02" db="EMBL/GenBank/DDBJ databases">
        <title>Genome analysis and characterization of Microbaculum marinisediminis sp. nov., isolated from marine sediment.</title>
        <authorList>
            <person name="Du Z.-J."/>
            <person name="Ye Y.-Q."/>
            <person name="Zhang Z.-R."/>
            <person name="Yuan S.-M."/>
            <person name="Zhang X.-Y."/>
        </authorList>
    </citation>
    <scope>NUCLEOTIDE SEQUENCE [LARGE SCALE GENOMIC DNA]</scope>
    <source>
        <strain evidence="1 2">SDUM1044001</strain>
    </source>
</reference>
<accession>A0AAW9RX93</accession>
<evidence type="ECO:0000313" key="1">
    <source>
        <dbReference type="EMBL" id="MEJ8574336.1"/>
    </source>
</evidence>
<keyword evidence="2" id="KW-1185">Reference proteome</keyword>
<gene>
    <name evidence="1" type="ORF">V3328_22825</name>
</gene>
<dbReference type="RefSeq" id="WP_340332033.1">
    <property type="nucleotide sequence ID" value="NZ_JAZHOF010000011.1"/>
</dbReference>
<dbReference type="Proteomes" id="UP001378188">
    <property type="component" value="Unassembled WGS sequence"/>
</dbReference>
<name>A0AAW9RX93_9HYPH</name>
<evidence type="ECO:0000313" key="2">
    <source>
        <dbReference type="Proteomes" id="UP001378188"/>
    </source>
</evidence>
<dbReference type="AlphaFoldDB" id="A0AAW9RX93"/>
<protein>
    <submittedName>
        <fullName evidence="1">Uncharacterized protein</fullName>
    </submittedName>
</protein>
<organism evidence="1 2">
    <name type="scientific">Microbaculum marinum</name>
    <dbReference type="NCBI Taxonomy" id="1764581"/>
    <lineage>
        <taxon>Bacteria</taxon>
        <taxon>Pseudomonadati</taxon>
        <taxon>Pseudomonadota</taxon>
        <taxon>Alphaproteobacteria</taxon>
        <taxon>Hyphomicrobiales</taxon>
        <taxon>Tepidamorphaceae</taxon>
        <taxon>Microbaculum</taxon>
    </lineage>
</organism>
<comment type="caution">
    <text evidence="1">The sequence shown here is derived from an EMBL/GenBank/DDBJ whole genome shotgun (WGS) entry which is preliminary data.</text>
</comment>
<proteinExistence type="predicted"/>
<dbReference type="EMBL" id="JAZHOF010000011">
    <property type="protein sequence ID" value="MEJ8574336.1"/>
    <property type="molecule type" value="Genomic_DNA"/>
</dbReference>